<dbReference type="OrthoDB" id="2248794at2759"/>
<dbReference type="InParanoid" id="A0A168S9B1"/>
<dbReference type="EMBL" id="LT554883">
    <property type="protein sequence ID" value="SAM08097.1"/>
    <property type="molecule type" value="Genomic_DNA"/>
</dbReference>
<name>A0A168S9B1_ABSGL</name>
<accession>A0A168S9B1</accession>
<gene>
    <name evidence="2" type="primary">ABSGL_13758.1 scaffold 14320</name>
</gene>
<evidence type="ECO:0000313" key="3">
    <source>
        <dbReference type="Proteomes" id="UP000078561"/>
    </source>
</evidence>
<feature type="compositionally biased region" description="Low complexity" evidence="1">
    <location>
        <begin position="51"/>
        <end position="70"/>
    </location>
</feature>
<keyword evidence="3" id="KW-1185">Reference proteome</keyword>
<evidence type="ECO:0000313" key="2">
    <source>
        <dbReference type="EMBL" id="SAM08097.1"/>
    </source>
</evidence>
<organism evidence="2">
    <name type="scientific">Absidia glauca</name>
    <name type="common">Pin mould</name>
    <dbReference type="NCBI Taxonomy" id="4829"/>
    <lineage>
        <taxon>Eukaryota</taxon>
        <taxon>Fungi</taxon>
        <taxon>Fungi incertae sedis</taxon>
        <taxon>Mucoromycota</taxon>
        <taxon>Mucoromycotina</taxon>
        <taxon>Mucoromycetes</taxon>
        <taxon>Mucorales</taxon>
        <taxon>Cunninghamellaceae</taxon>
        <taxon>Absidia</taxon>
    </lineage>
</organism>
<sequence length="474" mass="52904">MGPTFQTGRVAILMGCAFSNGLPEQIVKVSGQKQQHHRRHHYHWNCKLPLNKQSNINNNNNSSRQQQHQQAATTYNNRCLSRSSKQQTNGKVSVLNNYRKGSSNDKMMTSTHRLRQMTATLLGILTPHKPSMISNCPLQTTILNSIMKATYTTYCKIEIDTMVMFLLIFYILSLRAASSILFVTPNRIPDDLVNVFGGEQQMDSFIDNLQSKNDMNSRRNSRLPMKLISHLTSIVEDVLVGTKSRNQGICSLLSMEGKVFTTDGELIVFEEEEIPVPDLILPNKVIMEDIKEHELCTRYLDPVLCGYFDNPSESADHLNLESKKSALVSKRRPDSCLTRLNGVKYGTTLACGEVKCASASAHLYDICKDTLRIGIFCKNALDVGKMKGILGIQAVGRTITFYLMNLLSDGLYTMLELTSITIPGSTDDLLKYLMELSKWILTKSSCKPSAIVPPYQLHLFAGSCPPPLAVAANL</sequence>
<dbReference type="Proteomes" id="UP000078561">
    <property type="component" value="Unassembled WGS sequence"/>
</dbReference>
<evidence type="ECO:0000256" key="1">
    <source>
        <dbReference type="SAM" id="MobiDB-lite"/>
    </source>
</evidence>
<reference evidence="2" key="1">
    <citation type="submission" date="2016-04" db="EMBL/GenBank/DDBJ databases">
        <authorList>
            <person name="Evans L.H."/>
            <person name="Alamgir A."/>
            <person name="Owens N."/>
            <person name="Weber N.D."/>
            <person name="Virtaneva K."/>
            <person name="Barbian K."/>
            <person name="Babar A."/>
            <person name="Rosenke K."/>
        </authorList>
    </citation>
    <scope>NUCLEOTIDE SEQUENCE [LARGE SCALE GENOMIC DNA]</scope>
    <source>
        <strain evidence="2">CBS 101.48</strain>
    </source>
</reference>
<proteinExistence type="predicted"/>
<feature type="compositionally biased region" description="Polar residues" evidence="1">
    <location>
        <begin position="71"/>
        <end position="107"/>
    </location>
</feature>
<feature type="region of interest" description="Disordered" evidence="1">
    <location>
        <begin position="50"/>
        <end position="107"/>
    </location>
</feature>
<dbReference type="OMA" id="NECHATN"/>
<protein>
    <submittedName>
        <fullName evidence="2">Uncharacterized protein</fullName>
    </submittedName>
</protein>
<dbReference type="AlphaFoldDB" id="A0A168S9B1"/>